<dbReference type="GO" id="GO:0046872">
    <property type="term" value="F:metal ion binding"/>
    <property type="evidence" value="ECO:0007669"/>
    <property type="project" value="UniProtKB-KW"/>
</dbReference>
<dbReference type="InterPro" id="IPR003819">
    <property type="entry name" value="TauD/TfdA-like"/>
</dbReference>
<dbReference type="Pfam" id="PF02668">
    <property type="entry name" value="TauD"/>
    <property type="match status" value="1"/>
</dbReference>
<feature type="domain" description="TauD/TfdA-like" evidence="7">
    <location>
        <begin position="119"/>
        <end position="344"/>
    </location>
</feature>
<gene>
    <name evidence="9" type="ORF">LYNGBM3L_58510</name>
</gene>
<name>F4XZY7_9CYAN</name>
<feature type="domain" description="Gamma-butyrobetaine hydroxylase-like N-terminal" evidence="8">
    <location>
        <begin position="12"/>
        <end position="78"/>
    </location>
</feature>
<evidence type="ECO:0000313" key="9">
    <source>
        <dbReference type="EMBL" id="EGJ29905.1"/>
    </source>
</evidence>
<evidence type="ECO:0000256" key="6">
    <source>
        <dbReference type="ARBA" id="ARBA00023004"/>
    </source>
</evidence>
<reference evidence="10" key="1">
    <citation type="journal article" date="2011" name="Proc. Natl. Acad. Sci. U.S.A.">
        <title>Genomic insights into the physiology and ecology of the marine filamentous cyanobacterium Lyngbya majuscula.</title>
        <authorList>
            <person name="Jones A.C."/>
            <person name="Monroe E.A."/>
            <person name="Podell S."/>
            <person name="Hess W.R."/>
            <person name="Klages S."/>
            <person name="Esquenazi E."/>
            <person name="Niessen S."/>
            <person name="Hoover H."/>
            <person name="Rothmann M."/>
            <person name="Lasken R.S."/>
            <person name="Yates J.R.III."/>
            <person name="Reinhardt R."/>
            <person name="Kube M."/>
            <person name="Burkart M.D."/>
            <person name="Allen E.E."/>
            <person name="Dorrestein P.C."/>
            <person name="Gerwick W.H."/>
            <person name="Gerwick L."/>
        </authorList>
    </citation>
    <scope>NUCLEOTIDE SEQUENCE [LARGE SCALE GENOMIC DNA]</scope>
    <source>
        <strain evidence="10">3L</strain>
    </source>
</reference>
<keyword evidence="4 9" id="KW-0223">Dioxygenase</keyword>
<dbReference type="HOGENOM" id="CLU_021859_2_0_3"/>
<evidence type="ECO:0000256" key="4">
    <source>
        <dbReference type="ARBA" id="ARBA00022964"/>
    </source>
</evidence>
<dbReference type="Proteomes" id="UP000003959">
    <property type="component" value="Unassembled WGS sequence"/>
</dbReference>
<keyword evidence="6" id="KW-0408">Iron</keyword>
<keyword evidence="10" id="KW-1185">Reference proteome</keyword>
<dbReference type="Gene3D" id="3.60.130.10">
    <property type="entry name" value="Clavaminate synthase-like"/>
    <property type="match status" value="1"/>
</dbReference>
<evidence type="ECO:0000256" key="5">
    <source>
        <dbReference type="ARBA" id="ARBA00023002"/>
    </source>
</evidence>
<dbReference type="RefSeq" id="WP_008188813.1">
    <property type="nucleotide sequence ID" value="NZ_GL890965.1"/>
</dbReference>
<dbReference type="EMBL" id="GL890965">
    <property type="protein sequence ID" value="EGJ29905.1"/>
    <property type="molecule type" value="Genomic_DNA"/>
</dbReference>
<organism evidence="9 10">
    <name type="scientific">Moorena producens 3L</name>
    <dbReference type="NCBI Taxonomy" id="489825"/>
    <lineage>
        <taxon>Bacteria</taxon>
        <taxon>Bacillati</taxon>
        <taxon>Cyanobacteriota</taxon>
        <taxon>Cyanophyceae</taxon>
        <taxon>Coleofasciculales</taxon>
        <taxon>Coleofasciculaceae</taxon>
        <taxon>Moorena</taxon>
    </lineage>
</organism>
<keyword evidence="5" id="KW-0560">Oxidoreductase</keyword>
<dbReference type="InterPro" id="IPR038492">
    <property type="entry name" value="GBBH-like_N_sf"/>
</dbReference>
<evidence type="ECO:0000313" key="10">
    <source>
        <dbReference type="Proteomes" id="UP000003959"/>
    </source>
</evidence>
<dbReference type="InterPro" id="IPR050411">
    <property type="entry name" value="AlphaKG_dependent_hydroxylases"/>
</dbReference>
<dbReference type="GO" id="GO:0016706">
    <property type="term" value="F:2-oxoglutarate-dependent dioxygenase activity"/>
    <property type="evidence" value="ECO:0007669"/>
    <property type="project" value="UniProtKB-ARBA"/>
</dbReference>
<evidence type="ECO:0000256" key="2">
    <source>
        <dbReference type="ARBA" id="ARBA00008654"/>
    </source>
</evidence>
<evidence type="ECO:0000256" key="3">
    <source>
        <dbReference type="ARBA" id="ARBA00022723"/>
    </source>
</evidence>
<evidence type="ECO:0000256" key="1">
    <source>
        <dbReference type="ARBA" id="ARBA00001954"/>
    </source>
</evidence>
<dbReference type="InterPro" id="IPR010376">
    <property type="entry name" value="GBBH-like_N"/>
</dbReference>
<dbReference type="eggNOG" id="COG2175">
    <property type="taxonomic scope" value="Bacteria"/>
</dbReference>
<dbReference type="GO" id="GO:0045329">
    <property type="term" value="P:carnitine biosynthetic process"/>
    <property type="evidence" value="ECO:0007669"/>
    <property type="project" value="TreeGrafter"/>
</dbReference>
<evidence type="ECO:0000259" key="7">
    <source>
        <dbReference type="Pfam" id="PF02668"/>
    </source>
</evidence>
<dbReference type="OrthoDB" id="443428at2"/>
<dbReference type="PANTHER" id="PTHR10696:SF25">
    <property type="entry name" value="OXIDOREDUCTASE AIM17-RELATED"/>
    <property type="match status" value="1"/>
</dbReference>
<dbReference type="AlphaFoldDB" id="F4XZY7"/>
<comment type="similarity">
    <text evidence="2">Belongs to the gamma-BBH/TMLD family.</text>
</comment>
<protein>
    <submittedName>
        <fullName evidence="9">Putative taurine catabolism dioxygenase</fullName>
    </submittedName>
</protein>
<keyword evidence="3" id="KW-0479">Metal-binding</keyword>
<dbReference type="SUPFAM" id="SSF51197">
    <property type="entry name" value="Clavaminate synthase-like"/>
    <property type="match status" value="1"/>
</dbReference>
<evidence type="ECO:0000259" key="8">
    <source>
        <dbReference type="Pfam" id="PF06155"/>
    </source>
</evidence>
<comment type="cofactor">
    <cofactor evidence="1">
        <name>Fe(2+)</name>
        <dbReference type="ChEBI" id="CHEBI:29033"/>
    </cofactor>
</comment>
<proteinExistence type="inferred from homology"/>
<dbReference type="FunFam" id="3.30.2020.30:FF:000002">
    <property type="entry name" value="Putative gamma-butyrobetaine dioxygenase"/>
    <property type="match status" value="1"/>
</dbReference>
<dbReference type="Pfam" id="PF06155">
    <property type="entry name" value="GBBH-like_N"/>
    <property type="match status" value="1"/>
</dbReference>
<sequence length="367" mass="43187">MQEENFITVNGNRFHYMWLRDNCLCPECRDPNSFQKIYDISEAQSPPKPVSVVEEDDKLTITWQEQPIHQSVFPISWLMAHVNELDTPVQSSRKIILWNKADLQKERTVRHDFHNCDSDVWVNQLFSLGFTILENIQSTKELESLVCSLGPIYETYYGRFIPVKPIKGTEAVDLAYSSVHPLLPHTDFTYLNIGRVLQFLYCVENNASGGESIVVDGYRVARDFRQNHPEYFNTLAETPIHFKQFDLHSQYYLCNINPILKLNQKGEVSEIYFSHKNCKPNLKFDKVESFYEAYKTFFNYLKSPDYQYCSRLKAGDCLVEQNFRILHGRTAYDANYGTRHLEGVFLDWDYCKGRHNFKQFQHLYLEK</sequence>
<dbReference type="Gene3D" id="3.30.2020.30">
    <property type="match status" value="1"/>
</dbReference>
<accession>F4XZY7</accession>
<dbReference type="InterPro" id="IPR042098">
    <property type="entry name" value="TauD-like_sf"/>
</dbReference>
<dbReference type="PANTHER" id="PTHR10696">
    <property type="entry name" value="GAMMA-BUTYROBETAINE HYDROXYLASE-RELATED"/>
    <property type="match status" value="1"/>
</dbReference>